<proteinExistence type="predicted"/>
<dbReference type="InterPro" id="IPR016053">
    <property type="entry name" value="Haem_Oase-like"/>
</dbReference>
<comment type="caution">
    <text evidence="1">The sequence shown here is derived from an EMBL/GenBank/DDBJ whole genome shotgun (WGS) entry which is preliminary data.</text>
</comment>
<dbReference type="Proteomes" id="UP001431634">
    <property type="component" value="Unassembled WGS sequence"/>
</dbReference>
<dbReference type="Pfam" id="PF01126">
    <property type="entry name" value="Heme_oxygenase"/>
    <property type="match status" value="1"/>
</dbReference>
<dbReference type="RefSeq" id="WP_281448600.1">
    <property type="nucleotide sequence ID" value="NZ_JASBAO010000001.1"/>
</dbReference>
<dbReference type="CDD" id="cd19166">
    <property type="entry name" value="HemeO-bac"/>
    <property type="match status" value="1"/>
</dbReference>
<sequence length="188" mass="21151">MSEVKDQPPTYALRLGTSSTHSKLDEHIMGLGLFSNQESYKKFVTLQYFIHNDAKPLYDHAKLKTIIPNLTMRNRFEKVKEDMLDLNMEIPTAPTPIQIQNVSAAIGALYVVEGSKLGAKYLLHHVEKFGLSDQFGARHLGPDEEGRGVSWRSFQKAIDTANIDIPVAVKAAEQTFDRVFTYLNQITA</sequence>
<name>A0ABT6Q346_9PROT</name>
<dbReference type="SUPFAM" id="SSF48613">
    <property type="entry name" value="Heme oxygenase-like"/>
    <property type="match status" value="1"/>
</dbReference>
<evidence type="ECO:0000313" key="2">
    <source>
        <dbReference type="Proteomes" id="UP001431634"/>
    </source>
</evidence>
<accession>A0ABT6Q346</accession>
<dbReference type="InterPro" id="IPR016084">
    <property type="entry name" value="Haem_Oase-like_multi-hlx"/>
</dbReference>
<dbReference type="EMBL" id="JASBAO010000001">
    <property type="protein sequence ID" value="MDI2091509.1"/>
    <property type="molecule type" value="Genomic_DNA"/>
</dbReference>
<keyword evidence="2" id="KW-1185">Reference proteome</keyword>
<gene>
    <name evidence="1" type="ORF">QJV27_09050</name>
</gene>
<protein>
    <submittedName>
        <fullName evidence="1">Biliverdin-producing heme oxygenase</fullName>
    </submittedName>
</protein>
<dbReference type="Gene3D" id="1.20.910.10">
    <property type="entry name" value="Heme oxygenase-like"/>
    <property type="match status" value="1"/>
</dbReference>
<reference evidence="1" key="1">
    <citation type="submission" date="2023-05" db="EMBL/GenBank/DDBJ databases">
        <title>Whole genome sequence of Commensalibacter sp.</title>
        <authorList>
            <person name="Charoenyingcharoen P."/>
            <person name="Yukphan P."/>
        </authorList>
    </citation>
    <scope>NUCLEOTIDE SEQUENCE</scope>
    <source>
        <strain evidence="1">TBRC 16381</strain>
    </source>
</reference>
<organism evidence="1 2">
    <name type="scientific">Commensalibacter oyaizuii</name>
    <dbReference type="NCBI Taxonomy" id="3043873"/>
    <lineage>
        <taxon>Bacteria</taxon>
        <taxon>Pseudomonadati</taxon>
        <taxon>Pseudomonadota</taxon>
        <taxon>Alphaproteobacteria</taxon>
        <taxon>Acetobacterales</taxon>
        <taxon>Acetobacteraceae</taxon>
    </lineage>
</organism>
<evidence type="ECO:0000313" key="1">
    <source>
        <dbReference type="EMBL" id="MDI2091509.1"/>
    </source>
</evidence>